<feature type="region of interest" description="Disordered" evidence="2">
    <location>
        <begin position="1"/>
        <end position="60"/>
    </location>
</feature>
<proteinExistence type="predicted"/>
<dbReference type="GO" id="GO:0005741">
    <property type="term" value="C:mitochondrial outer membrane"/>
    <property type="evidence" value="ECO:0007669"/>
    <property type="project" value="TreeGrafter"/>
</dbReference>
<feature type="repeat" description="TPR" evidence="1">
    <location>
        <begin position="355"/>
        <end position="388"/>
    </location>
</feature>
<dbReference type="Proteomes" id="UP000757232">
    <property type="component" value="Unassembled WGS sequence"/>
</dbReference>
<dbReference type="Pfam" id="PF10300">
    <property type="entry name" value="Iml2-TPR_39"/>
    <property type="match status" value="1"/>
</dbReference>
<accession>A0A9Q5I3N6</accession>
<keyword evidence="4" id="KW-1185">Reference proteome</keyword>
<dbReference type="PANTHER" id="PTHR31859">
    <property type="entry name" value="TETRATRICOPEPTIDE REPEAT PROTEIN 39 FAMILY MEMBER"/>
    <property type="match status" value="1"/>
</dbReference>
<dbReference type="InterPro" id="IPR019412">
    <property type="entry name" value="IML2/TPR_39"/>
</dbReference>
<dbReference type="Gene3D" id="1.25.40.10">
    <property type="entry name" value="Tetratricopeptide repeat domain"/>
    <property type="match status" value="1"/>
</dbReference>
<dbReference type="AlphaFoldDB" id="A0A9Q5I3N6"/>
<dbReference type="OrthoDB" id="43460at2759"/>
<name>A0A9Q5I3N6_SANBA</name>
<dbReference type="GO" id="GO:0005829">
    <property type="term" value="C:cytosol"/>
    <property type="evidence" value="ECO:0007669"/>
    <property type="project" value="TreeGrafter"/>
</dbReference>
<comment type="caution">
    <text evidence="3">The sequence shown here is derived from an EMBL/GenBank/DDBJ whole genome shotgun (WGS) entry which is preliminary data.</text>
</comment>
<sequence length="707" mass="80004">MLFSRARADSQQDSTTVSSSVSSTMSSAPSESTAPTSVLEDSTSTLLNKMPPAKMKGKYTQDRGLEDLPGVRHALDLFLSSHMVESEQFCRESDPKMERLYFASGYGLIQCVKALMSYEDEDILAALGHTRHGNNIASQHRKSESMFTRLSSLVSSTSQVNWVKSMTPVERHAELIYAETLFEKALLGIIYSGDWLAFFKEALHMRTLVNIYWLLYSYLKTVDAEASARGEGSEDKSIDPDFRSGVYLGAGLSHIILTLLPGPLQTVVEIFGFKGHREEGLELLYKAGGWRETSDPDAAIPNISAEEEGIRRPICDMALLMYHLVIATFASSSGVDIPRAQNILDWNLKRYPKGVFVLFGQGRLFLMHGQPKRAIESYQTAMEVQSQYRNLHMISYWEMALAYLALYDPLESLACWRNLHAEATWSKACYAYGIAVCLLALGEEECLKEADSFMEKVPKLTQRIAGKSIPLEKFVARKSRKFKKQNNRLALPAIEFSYFFLGIARAPQTVIANKILPEVVELQNKLKLFESNPKKYEDGHGYWDDLCLADFIEGVCYRYLAYTKYEDGHGYWDDLCLADFIEGVCYRYLAYTEPNAVLDPEETYEMPREEAEQRGLTAFQRVLSNAPKIELDHHLVYHTHFEMGRLLACTGRKEEARKNFDLILSGNSFSKNLEVSSHSRKGKYSFESALLLRTHAVVDALEHDKPL</sequence>
<gene>
    <name evidence="3" type="ORF">A7U60_g1824</name>
</gene>
<evidence type="ECO:0000256" key="2">
    <source>
        <dbReference type="SAM" id="MobiDB-lite"/>
    </source>
</evidence>
<dbReference type="PROSITE" id="PS50005">
    <property type="entry name" value="TPR"/>
    <property type="match status" value="1"/>
</dbReference>
<dbReference type="InterPro" id="IPR011990">
    <property type="entry name" value="TPR-like_helical_dom_sf"/>
</dbReference>
<evidence type="ECO:0008006" key="5">
    <source>
        <dbReference type="Google" id="ProtNLM"/>
    </source>
</evidence>
<organism evidence="3 4">
    <name type="scientific">Sanghuangporus baumii</name>
    <name type="common">Phellinus baumii</name>
    <dbReference type="NCBI Taxonomy" id="108892"/>
    <lineage>
        <taxon>Eukaryota</taxon>
        <taxon>Fungi</taxon>
        <taxon>Dikarya</taxon>
        <taxon>Basidiomycota</taxon>
        <taxon>Agaricomycotina</taxon>
        <taxon>Agaricomycetes</taxon>
        <taxon>Hymenochaetales</taxon>
        <taxon>Hymenochaetaceae</taxon>
        <taxon>Sanghuangporus</taxon>
    </lineage>
</organism>
<dbReference type="GO" id="GO:0005634">
    <property type="term" value="C:nucleus"/>
    <property type="evidence" value="ECO:0007669"/>
    <property type="project" value="TreeGrafter"/>
</dbReference>
<evidence type="ECO:0000313" key="4">
    <source>
        <dbReference type="Proteomes" id="UP000757232"/>
    </source>
</evidence>
<dbReference type="EMBL" id="LNZH02000113">
    <property type="protein sequence ID" value="OCB90914.1"/>
    <property type="molecule type" value="Genomic_DNA"/>
</dbReference>
<dbReference type="PANTHER" id="PTHR31859:SF1">
    <property type="entry name" value="TETRATRICOPEPTIDE REPEAT PROTEIN 39C"/>
    <property type="match status" value="1"/>
</dbReference>
<protein>
    <recommendedName>
        <fullName evidence="5">Tetratricopeptide repeat protein 39B</fullName>
    </recommendedName>
</protein>
<feature type="compositionally biased region" description="Low complexity" evidence="2">
    <location>
        <begin position="11"/>
        <end position="37"/>
    </location>
</feature>
<evidence type="ECO:0000313" key="3">
    <source>
        <dbReference type="EMBL" id="OCB90914.1"/>
    </source>
</evidence>
<feature type="compositionally biased region" description="Basic and acidic residues" evidence="2">
    <location>
        <begin position="1"/>
        <end position="10"/>
    </location>
</feature>
<reference evidence="3" key="1">
    <citation type="submission" date="2016-06" db="EMBL/GenBank/DDBJ databases">
        <title>Draft Genome sequence of the fungus Inonotus baumii.</title>
        <authorList>
            <person name="Zhu H."/>
            <person name="Lin W."/>
        </authorList>
    </citation>
    <scope>NUCLEOTIDE SEQUENCE</scope>
    <source>
        <strain evidence="3">821</strain>
    </source>
</reference>
<keyword evidence="1" id="KW-0802">TPR repeat</keyword>
<dbReference type="SUPFAM" id="SSF48452">
    <property type="entry name" value="TPR-like"/>
    <property type="match status" value="1"/>
</dbReference>
<evidence type="ECO:0000256" key="1">
    <source>
        <dbReference type="PROSITE-ProRule" id="PRU00339"/>
    </source>
</evidence>
<dbReference type="InterPro" id="IPR019734">
    <property type="entry name" value="TPR_rpt"/>
</dbReference>